<dbReference type="Pfam" id="PF03887">
    <property type="entry name" value="YfbU"/>
    <property type="match status" value="1"/>
</dbReference>
<organism evidence="1 2">
    <name type="scientific">Salinibacter ruber</name>
    <dbReference type="NCBI Taxonomy" id="146919"/>
    <lineage>
        <taxon>Bacteria</taxon>
        <taxon>Pseudomonadati</taxon>
        <taxon>Rhodothermota</taxon>
        <taxon>Rhodothermia</taxon>
        <taxon>Rhodothermales</taxon>
        <taxon>Salinibacteraceae</taxon>
        <taxon>Salinibacter</taxon>
    </lineage>
</organism>
<accession>A0A9X2TGV2</accession>
<comment type="caution">
    <text evidence="1">The sequence shown here is derived from an EMBL/GenBank/DDBJ whole genome shotgun (WGS) entry which is preliminary data.</text>
</comment>
<sequence>MDLTKYQRLVLVNQYRILEKVDPERADQHEKTRKVFERGYEMAYDWRTDSIDEPVSQGECEFVFDVLDMFNELQRGYDQHNPEGIERREVEFPGFDTSVDEIGMLSWAEFAINELGRWGRVDIKGNDLDSHMPLREAYGRMLDAWAESEDKHNLSEQDLRRVLNARVHPEQR</sequence>
<dbReference type="Proteomes" id="UP001155057">
    <property type="component" value="Unassembled WGS sequence"/>
</dbReference>
<reference evidence="1" key="1">
    <citation type="submission" date="2022-08" db="EMBL/GenBank/DDBJ databases">
        <title>Genomic Encyclopedia of Type Strains, Phase V (KMG-V): Genome sequencing to study the core and pangenomes of soil and plant-associated prokaryotes.</title>
        <authorList>
            <person name="Whitman W."/>
        </authorList>
    </citation>
    <scope>NUCLEOTIDE SEQUENCE</scope>
    <source>
        <strain evidence="1">SP3049</strain>
    </source>
</reference>
<dbReference type="Gene3D" id="1.10.3190.10">
    <property type="entry name" value="yfbu gene product, domain 2"/>
    <property type="match status" value="1"/>
</dbReference>
<proteinExistence type="predicted"/>
<evidence type="ECO:0000313" key="2">
    <source>
        <dbReference type="Proteomes" id="UP001155057"/>
    </source>
</evidence>
<dbReference type="InterPro" id="IPR023146">
    <property type="entry name" value="YfbU_alpha-helical_sf"/>
</dbReference>
<dbReference type="RefSeq" id="WP_259124771.1">
    <property type="nucleotide sequence ID" value="NZ_JANUAE010000028.1"/>
</dbReference>
<evidence type="ECO:0000313" key="1">
    <source>
        <dbReference type="EMBL" id="MCS3712122.1"/>
    </source>
</evidence>
<dbReference type="NCBIfam" id="NF003936">
    <property type="entry name" value="PRK05445.1"/>
    <property type="match status" value="1"/>
</dbReference>
<dbReference type="AlphaFoldDB" id="A0A9X2TGV2"/>
<dbReference type="InterPro" id="IPR005587">
    <property type="entry name" value="UPF0304_YfbU"/>
</dbReference>
<evidence type="ECO:0008006" key="3">
    <source>
        <dbReference type="Google" id="ProtNLM"/>
    </source>
</evidence>
<dbReference type="InterPro" id="IPR023145">
    <property type="entry name" value="YfbU_helix-hairpin_sf"/>
</dbReference>
<dbReference type="Gene3D" id="1.10.287.680">
    <property type="entry name" value="Helix hairpin bin"/>
    <property type="match status" value="1"/>
</dbReference>
<dbReference type="EMBL" id="JANUAE010000028">
    <property type="protein sequence ID" value="MCS3712122.1"/>
    <property type="molecule type" value="Genomic_DNA"/>
</dbReference>
<name>A0A9X2TGV2_9BACT</name>
<gene>
    <name evidence="1" type="ORF">GGP61_003760</name>
</gene>
<protein>
    <recommendedName>
        <fullName evidence="3">YfbU family protein</fullName>
    </recommendedName>
</protein>
<dbReference type="SUPFAM" id="SSF116960">
    <property type="entry name" value="YfbU-like"/>
    <property type="match status" value="1"/>
</dbReference>